<evidence type="ECO:0000313" key="4">
    <source>
        <dbReference type="EMBL" id="MBF0596474.1"/>
    </source>
</evidence>
<dbReference type="EMBL" id="JADGIK010000002">
    <property type="protein sequence ID" value="MBF0596474.1"/>
    <property type="molecule type" value="Genomic_DNA"/>
</dbReference>
<evidence type="ECO:0000256" key="1">
    <source>
        <dbReference type="ARBA" id="ARBA00022729"/>
    </source>
</evidence>
<name>A0A8J7FNR1_9FLAO</name>
<feature type="chain" id="PRO_5035213639" evidence="2">
    <location>
        <begin position="21"/>
        <end position="109"/>
    </location>
</feature>
<feature type="domain" description="Secretion system C-terminal sorting" evidence="3">
    <location>
        <begin position="35"/>
        <end position="101"/>
    </location>
</feature>
<evidence type="ECO:0000259" key="3">
    <source>
        <dbReference type="Pfam" id="PF18962"/>
    </source>
</evidence>
<dbReference type="Gene3D" id="2.60.40.3080">
    <property type="match status" value="1"/>
</dbReference>
<dbReference type="RefSeq" id="WP_194182009.1">
    <property type="nucleotide sequence ID" value="NZ_JADGIK010000002.1"/>
</dbReference>
<sequence length="109" mass="12234">MKHILLFLSLTIFAFSNVQAQQSVGYNMEQSNTSVYPNPASSQVSVKFQQPNKVAYIAVYSIIGNEVINKKVDQSTNFKLNIQTLKKGKYIIRVFNVDGTTESLSLIKN</sequence>
<accession>A0A8J7FNR1</accession>
<keyword evidence="5" id="KW-1185">Reference proteome</keyword>
<protein>
    <submittedName>
        <fullName evidence="4">T9SS type A sorting domain-containing protein</fullName>
    </submittedName>
</protein>
<evidence type="ECO:0000256" key="2">
    <source>
        <dbReference type="SAM" id="SignalP"/>
    </source>
</evidence>
<dbReference type="InterPro" id="IPR026444">
    <property type="entry name" value="Secre_tail"/>
</dbReference>
<dbReference type="NCBIfam" id="TIGR04183">
    <property type="entry name" value="Por_Secre_tail"/>
    <property type="match status" value="1"/>
</dbReference>
<dbReference type="AlphaFoldDB" id="A0A8J7FNR1"/>
<evidence type="ECO:0000313" key="5">
    <source>
        <dbReference type="Proteomes" id="UP000608754"/>
    </source>
</evidence>
<dbReference type="Pfam" id="PF18962">
    <property type="entry name" value="Por_Secre_tail"/>
    <property type="match status" value="1"/>
</dbReference>
<dbReference type="Proteomes" id="UP000608754">
    <property type="component" value="Unassembled WGS sequence"/>
</dbReference>
<feature type="signal peptide" evidence="2">
    <location>
        <begin position="1"/>
        <end position="20"/>
    </location>
</feature>
<proteinExistence type="predicted"/>
<gene>
    <name evidence="4" type="ORF">IM532_03200</name>
</gene>
<comment type="caution">
    <text evidence="4">The sequence shown here is derived from an EMBL/GenBank/DDBJ whole genome shotgun (WGS) entry which is preliminary data.</text>
</comment>
<organism evidence="4 5">
    <name type="scientific">Faecalibacter rhinopitheci</name>
    <dbReference type="NCBI Taxonomy" id="2779678"/>
    <lineage>
        <taxon>Bacteria</taxon>
        <taxon>Pseudomonadati</taxon>
        <taxon>Bacteroidota</taxon>
        <taxon>Flavobacteriia</taxon>
        <taxon>Flavobacteriales</taxon>
        <taxon>Weeksellaceae</taxon>
        <taxon>Faecalibacter</taxon>
    </lineage>
</organism>
<reference evidence="4" key="1">
    <citation type="submission" date="2020-10" db="EMBL/GenBank/DDBJ databases">
        <authorList>
            <person name="Lu T."/>
            <person name="Wang Q."/>
            <person name="Han X."/>
        </authorList>
    </citation>
    <scope>NUCLEOTIDE SEQUENCE</scope>
    <source>
        <strain evidence="4">WQ 117</strain>
    </source>
</reference>
<keyword evidence="1 2" id="KW-0732">Signal</keyword>